<dbReference type="PANTHER" id="PTHR32432:SF3">
    <property type="entry name" value="ETHANOLAMINE UTILIZATION PROTEIN EUTJ"/>
    <property type="match status" value="1"/>
</dbReference>
<keyword evidence="4" id="KW-1185">Reference proteome</keyword>
<evidence type="ECO:0000313" key="3">
    <source>
        <dbReference type="EMBL" id="NGM82340.1"/>
    </source>
</evidence>
<proteinExistence type="predicted"/>
<dbReference type="PANTHER" id="PTHR32432">
    <property type="entry name" value="CELL DIVISION PROTEIN FTSA-RELATED"/>
    <property type="match status" value="1"/>
</dbReference>
<evidence type="ECO:0000256" key="2">
    <source>
        <dbReference type="SAM" id="Phobius"/>
    </source>
</evidence>
<feature type="region of interest" description="Disordered" evidence="1">
    <location>
        <begin position="515"/>
        <end position="545"/>
    </location>
</feature>
<keyword evidence="2" id="KW-1133">Transmembrane helix</keyword>
<organism evidence="3 4">
    <name type="scientific">Paenibacillus apii</name>
    <dbReference type="NCBI Taxonomy" id="1850370"/>
    <lineage>
        <taxon>Bacteria</taxon>
        <taxon>Bacillati</taxon>
        <taxon>Bacillota</taxon>
        <taxon>Bacilli</taxon>
        <taxon>Bacillales</taxon>
        <taxon>Paenibacillaceae</taxon>
        <taxon>Paenibacillus</taxon>
    </lineage>
</organism>
<dbReference type="InterPro" id="IPR043129">
    <property type="entry name" value="ATPase_NBD"/>
</dbReference>
<reference evidence="3 4" key="1">
    <citation type="submission" date="2020-02" db="EMBL/GenBank/DDBJ databases">
        <authorList>
            <person name="Gao J."/>
            <person name="Sun J."/>
        </authorList>
    </citation>
    <scope>NUCLEOTIDE SEQUENCE [LARGE SCALE GENOMIC DNA]</scope>
    <source>
        <strain evidence="3 4">7124</strain>
    </source>
</reference>
<keyword evidence="2" id="KW-0472">Membrane</keyword>
<dbReference type="Gene3D" id="3.30.1490.300">
    <property type="match status" value="1"/>
</dbReference>
<dbReference type="SUPFAM" id="SSF53067">
    <property type="entry name" value="Actin-like ATPase domain"/>
    <property type="match status" value="1"/>
</dbReference>
<dbReference type="InterPro" id="IPR005883">
    <property type="entry name" value="PilM"/>
</dbReference>
<name>A0A6M1PGB8_9BACL</name>
<evidence type="ECO:0000256" key="1">
    <source>
        <dbReference type="SAM" id="MobiDB-lite"/>
    </source>
</evidence>
<evidence type="ECO:0000313" key="4">
    <source>
        <dbReference type="Proteomes" id="UP000480151"/>
    </source>
</evidence>
<dbReference type="Gene3D" id="3.30.420.40">
    <property type="match status" value="2"/>
</dbReference>
<sequence length="545" mass="59891">MLGLSTPAAGLAIEQTGIRYISLKNKKSWEVRKKRFLPLPPGMIVANQVAESDALLDLVKQWVKKEGLRGSRIALSIPPSQIIIRKMTIPSTNDKQVEQLVKLEVETGLHLPFDNPVYDYVVTEVDEDQSHLLVFAAPRKPIQEYIDILEKAGLRVTSVEIAATALARSLSTGKGESFEETMLINMEQSMLDVYMFRSGNPVFIRTINLMDLSQSVPQDNADSVSDWYMAEAAASSEEAHKQLSPEQVVEITAEILRMLNFYQYSLHDGSTRIKNVLIAGAPESRRQLFEELHQSLTEQDVTMIGLEQLAAAANVPDPGLNDYRVAVGAALRGSGFLTIDLYPREDREAMLFPYIATALAGIWLLGTIGTGIYYAAERGRISNNIEQIQGAQDRGTMLQAELAKLNGDGGQLNRKAAIGEILKYKMNIVSVLNELAFGLPQGSALRNINYTYRTSIDLTVKVPRMEDASIYLARLRQMSFTVDASIQKLTEGDTGAGPASAALTKSYTAIYKVNLTPNKPKEDADGTDTNGQENQGEEAGSGTNQ</sequence>
<dbReference type="Pfam" id="PF11104">
    <property type="entry name" value="PilM_2"/>
    <property type="match status" value="1"/>
</dbReference>
<dbReference type="InterPro" id="IPR050696">
    <property type="entry name" value="FtsA/MreB"/>
</dbReference>
<gene>
    <name evidence="3" type="ORF">G5B47_07915</name>
</gene>
<dbReference type="EMBL" id="JAAKGU010000002">
    <property type="protein sequence ID" value="NGM82340.1"/>
    <property type="molecule type" value="Genomic_DNA"/>
</dbReference>
<feature type="transmembrane region" description="Helical" evidence="2">
    <location>
        <begin position="351"/>
        <end position="376"/>
    </location>
</feature>
<dbReference type="RefSeq" id="WP_165096452.1">
    <property type="nucleotide sequence ID" value="NZ_JAAKGU010000002.1"/>
</dbReference>
<dbReference type="Proteomes" id="UP000480151">
    <property type="component" value="Unassembled WGS sequence"/>
</dbReference>
<comment type="caution">
    <text evidence="3">The sequence shown here is derived from an EMBL/GenBank/DDBJ whole genome shotgun (WGS) entry which is preliminary data.</text>
</comment>
<dbReference type="AlphaFoldDB" id="A0A6M1PGB8"/>
<protein>
    <submittedName>
        <fullName evidence="3">Pilus assembly protein PilM</fullName>
    </submittedName>
</protein>
<accession>A0A6M1PGB8</accession>
<keyword evidence="2" id="KW-0812">Transmembrane</keyword>